<organism evidence="2 3">
    <name type="scientific">Haloarchaeobius iranensis</name>
    <dbReference type="NCBI Taxonomy" id="996166"/>
    <lineage>
        <taxon>Archaea</taxon>
        <taxon>Methanobacteriati</taxon>
        <taxon>Methanobacteriota</taxon>
        <taxon>Stenosarchaea group</taxon>
        <taxon>Halobacteria</taxon>
        <taxon>Halobacteriales</taxon>
        <taxon>Halorubellaceae</taxon>
        <taxon>Haloarchaeobius</taxon>
    </lineage>
</organism>
<dbReference type="Proteomes" id="UP000199370">
    <property type="component" value="Unassembled WGS sequence"/>
</dbReference>
<reference evidence="2 3" key="1">
    <citation type="submission" date="2016-10" db="EMBL/GenBank/DDBJ databases">
        <authorList>
            <person name="de Groot N.N."/>
        </authorList>
    </citation>
    <scope>NUCLEOTIDE SEQUENCE [LARGE SCALE GENOMIC DNA]</scope>
    <source>
        <strain evidence="3">EB21,IBRC-M 10013,KCTC 4048</strain>
    </source>
</reference>
<dbReference type="EMBL" id="FNIA01000049">
    <property type="protein sequence ID" value="SDN49706.1"/>
    <property type="molecule type" value="Genomic_DNA"/>
</dbReference>
<dbReference type="InterPro" id="IPR000917">
    <property type="entry name" value="Sulfatase_N"/>
</dbReference>
<dbReference type="Pfam" id="PF00884">
    <property type="entry name" value="Sulfatase"/>
    <property type="match status" value="1"/>
</dbReference>
<dbReference type="PANTHER" id="PTHR43751:SF3">
    <property type="entry name" value="SULFATASE N-TERMINAL DOMAIN-CONTAINING PROTEIN"/>
    <property type="match status" value="1"/>
</dbReference>
<name>A0A1H0BVR8_9EURY</name>
<protein>
    <submittedName>
        <fullName evidence="2">Arylsulfatase</fullName>
    </submittedName>
</protein>
<dbReference type="InterPro" id="IPR017850">
    <property type="entry name" value="Alkaline_phosphatase_core_sf"/>
</dbReference>
<sequence>MFSIDTMSKDWDNVILLSADALRADHLSCYGYHRDTSPVLDELAEESIRFTNAYSASSHTREAIPALLTGKYPDVAIDSKYHLASDTIASTLSEEGFSTAGFHSNPFVSRAYGFDRGFDVFDDDLRMGQNKLIALAQRALDKIRNRHYARAEEINDRALSWLDSLDDDKPFFLWNHYMDTHGPYEPSGEYATHFRHERISDKEAQSLYQRAISNPASITNEERELLIDLYDGEIRYNDAKIGALIKSLRNRDLLEKSLLIITADHGDAFGEHGYYEHPRYLHDEITHVPLLVRPPGGGEEDVEAPASTLDVAATVADVVDRDAELPGESLLNATRADRTVFLQARGEDEESHLRRYSLRSTQGACFCERDLETDALEFTECHNRSLRSALEQHVEERIQIEDGGVESNEDDIDEEIERRLSALGYK</sequence>
<dbReference type="CDD" id="cd16148">
    <property type="entry name" value="sulfatase_like"/>
    <property type="match status" value="1"/>
</dbReference>
<dbReference type="SUPFAM" id="SSF53649">
    <property type="entry name" value="Alkaline phosphatase-like"/>
    <property type="match status" value="1"/>
</dbReference>
<dbReference type="PANTHER" id="PTHR43751">
    <property type="entry name" value="SULFATASE"/>
    <property type="match status" value="1"/>
</dbReference>
<accession>A0A1H0BVR8</accession>
<evidence type="ECO:0000259" key="1">
    <source>
        <dbReference type="Pfam" id="PF00884"/>
    </source>
</evidence>
<dbReference type="STRING" id="996166.SAMN05192554_1497"/>
<evidence type="ECO:0000313" key="3">
    <source>
        <dbReference type="Proteomes" id="UP000199370"/>
    </source>
</evidence>
<dbReference type="Gene3D" id="3.40.720.10">
    <property type="entry name" value="Alkaline Phosphatase, subunit A"/>
    <property type="match status" value="1"/>
</dbReference>
<dbReference type="InterPro" id="IPR052701">
    <property type="entry name" value="GAG_Ulvan_Degrading_Sulfatases"/>
</dbReference>
<dbReference type="AlphaFoldDB" id="A0A1H0BVR8"/>
<gene>
    <name evidence="2" type="ORF">SAMN05192554_1497</name>
</gene>
<proteinExistence type="predicted"/>
<keyword evidence="3" id="KW-1185">Reference proteome</keyword>
<feature type="domain" description="Sulfatase N-terminal" evidence="1">
    <location>
        <begin position="13"/>
        <end position="319"/>
    </location>
</feature>
<evidence type="ECO:0000313" key="2">
    <source>
        <dbReference type="EMBL" id="SDN49706.1"/>
    </source>
</evidence>